<dbReference type="Gene3D" id="2.40.160.10">
    <property type="entry name" value="Porin"/>
    <property type="match status" value="1"/>
</dbReference>
<dbReference type="GO" id="GO:0006811">
    <property type="term" value="P:monoatomic ion transport"/>
    <property type="evidence" value="ECO:0007669"/>
    <property type="project" value="UniProtKB-KW"/>
</dbReference>
<evidence type="ECO:0000256" key="9">
    <source>
        <dbReference type="ARBA" id="ARBA00023136"/>
    </source>
</evidence>
<dbReference type="InterPro" id="IPR023614">
    <property type="entry name" value="Porin_dom_sf"/>
</dbReference>
<dbReference type="Pfam" id="PF13609">
    <property type="entry name" value="Porin_4"/>
    <property type="match status" value="1"/>
</dbReference>
<dbReference type="EMBL" id="CP008956">
    <property type="protein sequence ID" value="QJQ02647.1"/>
    <property type="molecule type" value="Genomic_DNA"/>
</dbReference>
<evidence type="ECO:0000256" key="10">
    <source>
        <dbReference type="ARBA" id="ARBA00023237"/>
    </source>
</evidence>
<keyword evidence="3" id="KW-0813">Transport</keyword>
<dbReference type="InterPro" id="IPR050298">
    <property type="entry name" value="Gram-neg_bact_OMP"/>
</dbReference>
<gene>
    <name evidence="13" type="ORF">C798_21185</name>
</gene>
<feature type="domain" description="Porin" evidence="12">
    <location>
        <begin position="17"/>
        <end position="334"/>
    </location>
</feature>
<keyword evidence="5" id="KW-0812">Transmembrane</keyword>
<name>A0A6M3ZVP5_9BURK</name>
<proteinExistence type="predicted"/>
<evidence type="ECO:0000256" key="3">
    <source>
        <dbReference type="ARBA" id="ARBA00022448"/>
    </source>
</evidence>
<keyword evidence="10" id="KW-0998">Cell outer membrane</keyword>
<protein>
    <submittedName>
        <fullName evidence="13">Porin</fullName>
    </submittedName>
</protein>
<evidence type="ECO:0000256" key="5">
    <source>
        <dbReference type="ARBA" id="ARBA00022692"/>
    </source>
</evidence>
<reference evidence="13 14" key="1">
    <citation type="journal article" date="2012" name="J. Bacteriol.">
        <title>Genome sequence of the pathogenic Herbaspirillum seropedicae strain Os34, isolated from rice roots.</title>
        <authorList>
            <person name="Ye W."/>
            <person name="Ye S."/>
            <person name="Liu J."/>
            <person name="Chang S."/>
            <person name="Chen M."/>
            <person name="Zhu B."/>
            <person name="Guo L."/>
            <person name="An Q."/>
        </authorList>
    </citation>
    <scope>NUCLEOTIDE SEQUENCE [LARGE SCALE GENOMIC DNA]</scope>
    <source>
        <strain evidence="13 14">Os34</strain>
    </source>
</reference>
<evidence type="ECO:0000256" key="1">
    <source>
        <dbReference type="ARBA" id="ARBA00004571"/>
    </source>
</evidence>
<evidence type="ECO:0000256" key="7">
    <source>
        <dbReference type="ARBA" id="ARBA00023065"/>
    </source>
</evidence>
<organism evidence="13 14">
    <name type="scientific">Herbaspirillum rubrisubalbicans Os34</name>
    <dbReference type="NCBI Taxonomy" id="1235827"/>
    <lineage>
        <taxon>Bacteria</taxon>
        <taxon>Pseudomonadati</taxon>
        <taxon>Pseudomonadota</taxon>
        <taxon>Betaproteobacteria</taxon>
        <taxon>Burkholderiales</taxon>
        <taxon>Oxalobacteraceae</taxon>
        <taxon>Herbaspirillum</taxon>
    </lineage>
</organism>
<evidence type="ECO:0000256" key="6">
    <source>
        <dbReference type="ARBA" id="ARBA00022729"/>
    </source>
</evidence>
<feature type="chain" id="PRO_5026711798" evidence="11">
    <location>
        <begin position="23"/>
        <end position="369"/>
    </location>
</feature>
<keyword evidence="8" id="KW-0626">Porin</keyword>
<dbReference type="PANTHER" id="PTHR34501:SF9">
    <property type="entry name" value="MAJOR OUTER MEMBRANE PROTEIN P.IA"/>
    <property type="match status" value="1"/>
</dbReference>
<feature type="signal peptide" evidence="11">
    <location>
        <begin position="1"/>
        <end position="22"/>
    </location>
</feature>
<dbReference type="PANTHER" id="PTHR34501">
    <property type="entry name" value="PROTEIN YDDL-RELATED"/>
    <property type="match status" value="1"/>
</dbReference>
<evidence type="ECO:0000313" key="13">
    <source>
        <dbReference type="EMBL" id="QJQ02647.1"/>
    </source>
</evidence>
<evidence type="ECO:0000256" key="8">
    <source>
        <dbReference type="ARBA" id="ARBA00023114"/>
    </source>
</evidence>
<dbReference type="CDD" id="cd00342">
    <property type="entry name" value="gram_neg_porins"/>
    <property type="match status" value="1"/>
</dbReference>
<evidence type="ECO:0000256" key="2">
    <source>
        <dbReference type="ARBA" id="ARBA00011233"/>
    </source>
</evidence>
<keyword evidence="9" id="KW-0472">Membrane</keyword>
<comment type="subunit">
    <text evidence="2">Homotrimer.</text>
</comment>
<dbReference type="AlphaFoldDB" id="A0A6M3ZVP5"/>
<dbReference type="Proteomes" id="UP000501648">
    <property type="component" value="Chromosome"/>
</dbReference>
<evidence type="ECO:0000256" key="11">
    <source>
        <dbReference type="SAM" id="SignalP"/>
    </source>
</evidence>
<keyword evidence="7" id="KW-0406">Ion transport</keyword>
<dbReference type="InterPro" id="IPR033900">
    <property type="entry name" value="Gram_neg_porin_domain"/>
</dbReference>
<dbReference type="GO" id="GO:0015288">
    <property type="term" value="F:porin activity"/>
    <property type="evidence" value="ECO:0007669"/>
    <property type="project" value="UniProtKB-KW"/>
</dbReference>
<accession>A0A6M3ZVP5</accession>
<evidence type="ECO:0000259" key="12">
    <source>
        <dbReference type="Pfam" id="PF13609"/>
    </source>
</evidence>
<dbReference type="GO" id="GO:0046930">
    <property type="term" value="C:pore complex"/>
    <property type="evidence" value="ECO:0007669"/>
    <property type="project" value="UniProtKB-KW"/>
</dbReference>
<keyword evidence="4" id="KW-1134">Transmembrane beta strand</keyword>
<sequence>MDRFMNTGNKFFLGLPASLLMAAVTLPCAAQSSVQLTGLLDSGVTYLGNQGGKSNTYVNNGVMRPSTLVLRGNEELGGGTSAIFYLGTMFSLGTGALLGSPGTLFTRESYVGLSNEIGTLSVGMQRDFMFDTLSLNGYSGAFYHGWFGSHQGPFASFGVPYNTQGSIDHDRINGEAVSNAIKFSSKNFSGLSFGALYGFGETAGNMSTSNAVSAGVNYEFGNAGVAAVYSKVKYPGFANGTQGIQNAGLGLKYKFEDMTLASLYTLSNNTLNKARINTLDLTASYRLTAAWNLASTYTYMKGNSVLNGDKANQLAATLSYHFSKSTMIYTSIAHQIASGPKAVARIASAMGPANGTSQTAVTINLQKIF</sequence>
<keyword evidence="6 11" id="KW-0732">Signal</keyword>
<comment type="subcellular location">
    <subcellularLocation>
        <location evidence="1">Cell outer membrane</location>
        <topology evidence="1">Multi-pass membrane protein</topology>
    </subcellularLocation>
</comment>
<evidence type="ECO:0000256" key="4">
    <source>
        <dbReference type="ARBA" id="ARBA00022452"/>
    </source>
</evidence>
<dbReference type="GO" id="GO:0009279">
    <property type="term" value="C:cell outer membrane"/>
    <property type="evidence" value="ECO:0007669"/>
    <property type="project" value="UniProtKB-SubCell"/>
</dbReference>
<evidence type="ECO:0000313" key="14">
    <source>
        <dbReference type="Proteomes" id="UP000501648"/>
    </source>
</evidence>
<dbReference type="SUPFAM" id="SSF56935">
    <property type="entry name" value="Porins"/>
    <property type="match status" value="1"/>
</dbReference>